<evidence type="ECO:0000313" key="4">
    <source>
        <dbReference type="Proteomes" id="UP001345691"/>
    </source>
</evidence>
<dbReference type="InterPro" id="IPR021858">
    <property type="entry name" value="Fun_TF"/>
</dbReference>
<protein>
    <submittedName>
        <fullName evidence="3">Uncharacterized protein</fullName>
    </submittedName>
</protein>
<sequence length="403" mass="45807">MYTRQLSSLGLPESESYLMQHYLKNLARVALAIDYYENGYRSLMHAGLNDPCLLNSMLAVSSSHHSKWRKSNDSESRQYLRKAFRSLQERLKDQSLVYEETMLVAMLTLLSYEIFNGSTRWLPHYHGILGWLAARGDCSDLNPFIKTWISMVDTQRALNLGGCVTPEVERWLESGALWMDVTDAIDPFFGCSVRLPKLMAAAAKLYDHSRRPAEEQELSPADLQLQARHLEAQVRDAEILISSKPSLAISCHGTKISLHAIKDLNEREHFRRIVAAAELFRHATLLYIFRITHSPHDPLPDYLQASVRQMYDLLTIIPDAIGPGSNLGWCLTVLGAESDPFEHRDYIRGRLWGIQMLGLDNSKSAGKVLERVWADRDSCRETGATLRSWQDTMRSMGEGQILV</sequence>
<dbReference type="PANTHER" id="PTHR37534">
    <property type="entry name" value="TRANSCRIPTIONAL ACTIVATOR PROTEIN UGA3"/>
    <property type="match status" value="1"/>
</dbReference>
<comment type="caution">
    <text evidence="3">The sequence shown here is derived from an EMBL/GenBank/DDBJ whole genome shotgun (WGS) entry which is preliminary data.</text>
</comment>
<organism evidence="3 4">
    <name type="scientific">Exophiala sideris</name>
    <dbReference type="NCBI Taxonomy" id="1016849"/>
    <lineage>
        <taxon>Eukaryota</taxon>
        <taxon>Fungi</taxon>
        <taxon>Dikarya</taxon>
        <taxon>Ascomycota</taxon>
        <taxon>Pezizomycotina</taxon>
        <taxon>Eurotiomycetes</taxon>
        <taxon>Chaetothyriomycetidae</taxon>
        <taxon>Chaetothyriales</taxon>
        <taxon>Herpotrichiellaceae</taxon>
        <taxon>Exophiala</taxon>
    </lineage>
</organism>
<gene>
    <name evidence="3" type="ORF">LTR69_008077</name>
</gene>
<dbReference type="Pfam" id="PF11951">
    <property type="entry name" value="Fungal_trans_2"/>
    <property type="match status" value="1"/>
</dbReference>
<reference evidence="3 4" key="1">
    <citation type="submission" date="2023-08" db="EMBL/GenBank/DDBJ databases">
        <title>Black Yeasts Isolated from many extreme environments.</title>
        <authorList>
            <person name="Coleine C."/>
            <person name="Stajich J.E."/>
            <person name="Selbmann L."/>
        </authorList>
    </citation>
    <scope>NUCLEOTIDE SEQUENCE [LARGE SCALE GENOMIC DNA]</scope>
    <source>
        <strain evidence="3 4">CCFEE 6328</strain>
    </source>
</reference>
<evidence type="ECO:0000313" key="3">
    <source>
        <dbReference type="EMBL" id="KAK5055702.1"/>
    </source>
</evidence>
<keyword evidence="4" id="KW-1185">Reference proteome</keyword>
<proteinExistence type="predicted"/>
<dbReference type="Proteomes" id="UP001345691">
    <property type="component" value="Unassembled WGS sequence"/>
</dbReference>
<evidence type="ECO:0000256" key="1">
    <source>
        <dbReference type="ARBA" id="ARBA00004123"/>
    </source>
</evidence>
<name>A0ABR0J532_9EURO</name>
<dbReference type="PANTHER" id="PTHR37534:SF7">
    <property type="entry name" value="TRANSCRIPTIONAL ACTIVATOR PROTEIN UGA3"/>
    <property type="match status" value="1"/>
</dbReference>
<accession>A0ABR0J532</accession>
<keyword evidence="2" id="KW-0539">Nucleus</keyword>
<comment type="subcellular location">
    <subcellularLocation>
        <location evidence="1">Nucleus</location>
    </subcellularLocation>
</comment>
<dbReference type="EMBL" id="JAVRRF010000019">
    <property type="protein sequence ID" value="KAK5055702.1"/>
    <property type="molecule type" value="Genomic_DNA"/>
</dbReference>
<evidence type="ECO:0000256" key="2">
    <source>
        <dbReference type="ARBA" id="ARBA00023242"/>
    </source>
</evidence>